<reference evidence="1" key="2">
    <citation type="submission" date="2010-11" db="EMBL/GenBank/DDBJ databases">
        <authorList>
            <consortium name="The Broad Institute Genome Sequencing Platform"/>
            <person name="Earl A."/>
            <person name="Ward D."/>
            <person name="Feldgarden M."/>
            <person name="Gevers D."/>
            <person name="Butler R."/>
            <person name="Young S.K."/>
            <person name="Zeng Q."/>
            <person name="Gargeya S."/>
            <person name="Fitzgerald M."/>
            <person name="Haas B."/>
            <person name="Abouelleil A."/>
            <person name="Alvarado L."/>
            <person name="Arachchi H.M."/>
            <person name="Berlin A."/>
            <person name="Brown A."/>
            <person name="Chapman S.B."/>
            <person name="Chen Z."/>
            <person name="Dunbar C."/>
            <person name="Freedman E."/>
            <person name="Gearin G."/>
            <person name="Gellesch M."/>
            <person name="Goldberg J."/>
            <person name="Griggs A."/>
            <person name="Gujja S."/>
            <person name="Heilman E."/>
            <person name="Heiman D."/>
            <person name="Howarth C."/>
            <person name="Larson L."/>
            <person name="Lui A."/>
            <person name="MacDonald P.J.P."/>
            <person name="Mehta T."/>
            <person name="Montmayeur A."/>
            <person name="Murphy C."/>
            <person name="Neiman D."/>
            <person name="Pearson M."/>
            <person name="Priest M."/>
            <person name="Roberts A."/>
            <person name="Saif S."/>
            <person name="Shea T."/>
            <person name="Shenoy N."/>
            <person name="Sisk P."/>
            <person name="Stolte C."/>
            <person name="Sykes S."/>
            <person name="White J."/>
            <person name="Yandava C."/>
            <person name="Wortman J."/>
            <person name="Nusbaum C."/>
            <person name="Birren B."/>
        </authorList>
    </citation>
    <scope>NUCLEOTIDE SEQUENCE</scope>
    <source>
        <strain evidence="1">P1A1 Lamole</strain>
    </source>
</reference>
<evidence type="ECO:0000313" key="2">
    <source>
        <dbReference type="EnsemblFungi" id="MVLG_06198T0"/>
    </source>
</evidence>
<keyword evidence="3" id="KW-1185">Reference proteome</keyword>
<gene>
    <name evidence="1" type="ORF">MVLG_06198</name>
</gene>
<dbReference type="EMBL" id="AEIJ01000701">
    <property type="status" value="NOT_ANNOTATED_CDS"/>
    <property type="molecule type" value="Genomic_DNA"/>
</dbReference>
<reference evidence="2" key="4">
    <citation type="submission" date="2015-06" db="UniProtKB">
        <authorList>
            <consortium name="EnsemblFungi"/>
        </authorList>
    </citation>
    <scope>IDENTIFICATION</scope>
</reference>
<dbReference type="HOGENOM" id="CLU_1094975_0_0_1"/>
<reference evidence="1 3" key="3">
    <citation type="journal article" date="2015" name="BMC Genomics">
        <title>Sex and parasites: genomic and transcriptomic analysis of Microbotryum lychnidis-dioicae, the biotrophic and plant-castrating anther smut fungus.</title>
        <authorList>
            <person name="Perlin M.H."/>
            <person name="Amselem J."/>
            <person name="Fontanillas E."/>
            <person name="Toh S.S."/>
            <person name="Chen Z."/>
            <person name="Goldberg J."/>
            <person name="Duplessis S."/>
            <person name="Henrissat B."/>
            <person name="Young S."/>
            <person name="Zeng Q."/>
            <person name="Aguileta G."/>
            <person name="Petit E."/>
            <person name="Badouin H."/>
            <person name="Andrews J."/>
            <person name="Razeeq D."/>
            <person name="Gabaldon T."/>
            <person name="Quesneville H."/>
            <person name="Giraud T."/>
            <person name="Hood M.E."/>
            <person name="Schultz D.J."/>
            <person name="Cuomo C.A."/>
        </authorList>
    </citation>
    <scope>NUCLEOTIDE SEQUENCE [LARGE SCALE GENOMIC DNA]</scope>
    <source>
        <strain evidence="3">p1A1 Lamole</strain>
        <strain evidence="1">P1A1 Lamole</strain>
    </source>
</reference>
<evidence type="ECO:0000313" key="3">
    <source>
        <dbReference type="Proteomes" id="UP000017200"/>
    </source>
</evidence>
<accession>U5HGJ2</accession>
<sequence length="254" mass="28789">MIYDHRKDLSDHRPVSIVLVLLDERGDAAQPNNSLPTTSNQLHRINTATFKTAEFQGMLEGWLEGASGEELVGELEVVLGNCEKEGRELVRREHRQRVERMAVLVGRVQDLEALPVMGDEETAEWTQTTEELRRAVNERACQLRIRAHVPEIATEEQLSRPVHAKLAAQSSDSKITALRLPNGELTHDIDVALDHTQAHFQRLYNLEPHNRDHIEQLRDDFLAPIRSARTCNDPSSDPLFLQQLSEAHGFVKGH</sequence>
<dbReference type="EMBL" id="GL541746">
    <property type="protein sequence ID" value="KDE03296.1"/>
    <property type="molecule type" value="Genomic_DNA"/>
</dbReference>
<protein>
    <submittedName>
        <fullName evidence="1 2">Uncharacterized protein</fullName>
    </submittedName>
</protein>
<evidence type="ECO:0000313" key="1">
    <source>
        <dbReference type="EMBL" id="KDE03296.1"/>
    </source>
</evidence>
<proteinExistence type="predicted"/>
<dbReference type="AlphaFoldDB" id="U5HGJ2"/>
<name>U5HGJ2_USTV1</name>
<dbReference type="OrthoDB" id="2540219at2759"/>
<reference evidence="3" key="1">
    <citation type="submission" date="2010-11" db="EMBL/GenBank/DDBJ databases">
        <title>The genome sequence of Microbotryum violaceum strain p1A1 Lamole.</title>
        <authorList>
            <person name="Cuomo C."/>
            <person name="Perlin M."/>
            <person name="Young S.K."/>
            <person name="Zeng Q."/>
            <person name="Gargeya S."/>
            <person name="Alvarado L."/>
            <person name="Berlin A."/>
            <person name="Chapman S.B."/>
            <person name="Chen Z."/>
            <person name="Freedman E."/>
            <person name="Gellesch M."/>
            <person name="Goldberg J."/>
            <person name="Griggs A."/>
            <person name="Gujja S."/>
            <person name="Heilman E."/>
            <person name="Heiman D."/>
            <person name="Howarth C."/>
            <person name="Mehta T."/>
            <person name="Neiman D."/>
            <person name="Pearson M."/>
            <person name="Roberts A."/>
            <person name="Saif S."/>
            <person name="Shea T."/>
            <person name="Shenoy N."/>
            <person name="Sisk P."/>
            <person name="Stolte C."/>
            <person name="Sykes S."/>
            <person name="White J."/>
            <person name="Yandava C."/>
            <person name="Haas B."/>
            <person name="Nusbaum C."/>
            <person name="Birren B."/>
        </authorList>
    </citation>
    <scope>NUCLEOTIDE SEQUENCE [LARGE SCALE GENOMIC DNA]</scope>
    <source>
        <strain evidence="3">p1A1 Lamole</strain>
    </source>
</reference>
<organism evidence="1">
    <name type="scientific">Microbotryum lychnidis-dioicae (strain p1A1 Lamole / MvSl-1064)</name>
    <name type="common">Anther smut fungus</name>
    <dbReference type="NCBI Taxonomy" id="683840"/>
    <lineage>
        <taxon>Eukaryota</taxon>
        <taxon>Fungi</taxon>
        <taxon>Dikarya</taxon>
        <taxon>Basidiomycota</taxon>
        <taxon>Pucciniomycotina</taxon>
        <taxon>Microbotryomycetes</taxon>
        <taxon>Microbotryales</taxon>
        <taxon>Microbotryaceae</taxon>
        <taxon>Microbotryum</taxon>
    </lineage>
</organism>
<dbReference type="EnsemblFungi" id="MVLG_06198T0">
    <property type="protein sequence ID" value="MVLG_06198T0"/>
    <property type="gene ID" value="MVLG_06198"/>
</dbReference>
<dbReference type="Proteomes" id="UP000017200">
    <property type="component" value="Unassembled WGS sequence"/>
</dbReference>
<dbReference type="InParanoid" id="U5HGJ2"/>